<dbReference type="PANTHER" id="PTHR42873:SF1">
    <property type="entry name" value="S-ADENOSYLMETHIONINE-DEPENDENT METHYLTRANSFERASE DOMAIN-CONTAINING PROTEIN"/>
    <property type="match status" value="1"/>
</dbReference>
<dbReference type="SUPFAM" id="SSF53335">
    <property type="entry name" value="S-adenosyl-L-methionine-dependent methyltransferases"/>
    <property type="match status" value="1"/>
</dbReference>
<keyword evidence="2" id="KW-0963">Cytoplasm</keyword>
<organism evidence="8 9">
    <name type="scientific">Alloalcanivorax xenomutans</name>
    <dbReference type="NCBI Taxonomy" id="1094342"/>
    <lineage>
        <taxon>Bacteria</taxon>
        <taxon>Pseudomonadati</taxon>
        <taxon>Pseudomonadota</taxon>
        <taxon>Gammaproteobacteria</taxon>
        <taxon>Oceanospirillales</taxon>
        <taxon>Alcanivoracaceae</taxon>
        <taxon>Alloalcanivorax</taxon>
    </lineage>
</organism>
<dbReference type="GO" id="GO:0003723">
    <property type="term" value="F:RNA binding"/>
    <property type="evidence" value="ECO:0007669"/>
    <property type="project" value="InterPro"/>
</dbReference>
<dbReference type="CDD" id="cd02440">
    <property type="entry name" value="AdoMet_MTases"/>
    <property type="match status" value="1"/>
</dbReference>
<dbReference type="KEGG" id="axe:P40_02095"/>
<sequence length="400" mass="43818">MSESTPVIRLKKNEERRLKAGHEWIYANEIDTREQPLKTLPAGGACVVEDHRGKVLGRALLSPNSLIAARLYSRDVRQEPSKSFFKKRIAEALAMRDTLFAEPFYRLIYGEADGLPGLVVDRFGDTLVLQCGTAGMEAYLPLLVEALDAVLEPACIVVKNDASVRALEGLPIYVRAEKGELPTVLSLRENGVDFQAPLAEGQKTGWFFDHRAARARMAPLAKGARVLDVFSYCGGWGVQAAVAGAGEVTCIDSSSTALDFVHANAERNGVADKMRTLEGDATAAMKQLVSDGEKFDLVVLDPPAFVKRRKDFKNGLAGYHAINELAVRLVKPGGYFVSASCSMLLPAEKLLDVVRASARHIDRRLQVIGYEGQGPDHPIHPSIPETAYLKSWFSRVLFKV</sequence>
<evidence type="ECO:0000256" key="5">
    <source>
        <dbReference type="ARBA" id="ARBA00022691"/>
    </source>
</evidence>
<keyword evidence="5" id="KW-0949">S-adenosyl-L-methionine</keyword>
<comment type="caution">
    <text evidence="8">The sequence shown here is derived from an EMBL/GenBank/DDBJ whole genome shotgun (WGS) entry which is preliminary data.</text>
</comment>
<dbReference type="InterPro" id="IPR029063">
    <property type="entry name" value="SAM-dependent_MTases_sf"/>
</dbReference>
<dbReference type="AlphaFoldDB" id="A0A9Q3W161"/>
<evidence type="ECO:0000313" key="8">
    <source>
        <dbReference type="EMBL" id="MCE7508745.1"/>
    </source>
</evidence>
<accession>A0A9Q3W161</accession>
<dbReference type="GeneID" id="94685189"/>
<dbReference type="EMBL" id="JAJVKT010000009">
    <property type="protein sequence ID" value="MCE7508745.1"/>
    <property type="molecule type" value="Genomic_DNA"/>
</dbReference>
<evidence type="ECO:0000256" key="4">
    <source>
        <dbReference type="ARBA" id="ARBA00022679"/>
    </source>
</evidence>
<dbReference type="InterPro" id="IPR041532">
    <property type="entry name" value="RlmI-like_PUA"/>
</dbReference>
<dbReference type="Pfam" id="PF03602">
    <property type="entry name" value="Cons_hypoth95"/>
    <property type="match status" value="1"/>
</dbReference>
<keyword evidence="4" id="KW-0808">Transferase</keyword>
<proteinExistence type="inferred from homology"/>
<dbReference type="Gene3D" id="3.30.750.80">
    <property type="entry name" value="RNA methyltransferase domain (HRMD) like"/>
    <property type="match status" value="1"/>
</dbReference>
<dbReference type="GO" id="GO:0008168">
    <property type="term" value="F:methyltransferase activity"/>
    <property type="evidence" value="ECO:0007669"/>
    <property type="project" value="UniProtKB-KW"/>
</dbReference>
<dbReference type="GO" id="GO:0006364">
    <property type="term" value="P:rRNA processing"/>
    <property type="evidence" value="ECO:0007669"/>
    <property type="project" value="UniProtKB-KW"/>
</dbReference>
<dbReference type="CDD" id="cd21153">
    <property type="entry name" value="PUA_RlmI"/>
    <property type="match status" value="1"/>
</dbReference>
<dbReference type="RefSeq" id="WP_022996889.1">
    <property type="nucleotide sequence ID" value="NZ_CBDDTQ010000003.1"/>
</dbReference>
<dbReference type="GO" id="GO:0032259">
    <property type="term" value="P:methylation"/>
    <property type="evidence" value="ECO:0007669"/>
    <property type="project" value="UniProtKB-KW"/>
</dbReference>
<dbReference type="CDD" id="cd11572">
    <property type="entry name" value="RlmI_M_like"/>
    <property type="match status" value="1"/>
</dbReference>
<dbReference type="PANTHER" id="PTHR42873">
    <property type="entry name" value="RIBOSOMAL RNA LARGE SUBUNIT METHYLTRANSFERASE"/>
    <property type="match status" value="1"/>
</dbReference>
<dbReference type="InterPro" id="IPR036974">
    <property type="entry name" value="PUA_sf"/>
</dbReference>
<dbReference type="Gene3D" id="3.40.50.150">
    <property type="entry name" value="Vaccinia Virus protein VP39"/>
    <property type="match status" value="1"/>
</dbReference>
<gene>
    <name evidence="8" type="ORF">LZG35_08860</name>
</gene>
<dbReference type="InterPro" id="IPR015947">
    <property type="entry name" value="PUA-like_sf"/>
</dbReference>
<dbReference type="Pfam" id="PF17785">
    <property type="entry name" value="PUA_3"/>
    <property type="match status" value="1"/>
</dbReference>
<keyword evidence="9" id="KW-1185">Reference proteome</keyword>
<evidence type="ECO:0000259" key="7">
    <source>
        <dbReference type="Pfam" id="PF17785"/>
    </source>
</evidence>
<dbReference type="GO" id="GO:0005737">
    <property type="term" value="C:cytoplasm"/>
    <property type="evidence" value="ECO:0007669"/>
    <property type="project" value="UniProtKB-SubCell"/>
</dbReference>
<evidence type="ECO:0000256" key="3">
    <source>
        <dbReference type="ARBA" id="ARBA00022603"/>
    </source>
</evidence>
<name>A0A9Q3W161_9GAMM</name>
<reference evidence="8" key="1">
    <citation type="submission" date="2022-01" db="EMBL/GenBank/DDBJ databases">
        <authorList>
            <person name="Karlyshev A.V."/>
            <person name="Jaspars M."/>
        </authorList>
    </citation>
    <scope>NUCLEOTIDE SEQUENCE</scope>
    <source>
        <strain evidence="8">AGSA3-2</strain>
    </source>
</reference>
<comment type="subcellular location">
    <subcellularLocation>
        <location evidence="1">Cytoplasm</location>
    </subcellularLocation>
</comment>
<dbReference type="Proteomes" id="UP001107961">
    <property type="component" value="Unassembled WGS sequence"/>
</dbReference>
<protein>
    <submittedName>
        <fullName evidence="8">Class I SAM-dependent rRNA methyltransferase</fullName>
    </submittedName>
</protein>
<evidence type="ECO:0000313" key="9">
    <source>
        <dbReference type="Proteomes" id="UP001107961"/>
    </source>
</evidence>
<evidence type="ECO:0000256" key="6">
    <source>
        <dbReference type="ARBA" id="ARBA00038091"/>
    </source>
</evidence>
<dbReference type="Gene3D" id="2.30.130.10">
    <property type="entry name" value="PUA domain"/>
    <property type="match status" value="1"/>
</dbReference>
<dbReference type="SUPFAM" id="SSF88697">
    <property type="entry name" value="PUA domain-like"/>
    <property type="match status" value="1"/>
</dbReference>
<keyword evidence="3 8" id="KW-0489">Methyltransferase</keyword>
<comment type="similarity">
    <text evidence="6">Belongs to the methyltransferase superfamily. RlmI family.</text>
</comment>
<evidence type="ECO:0000256" key="2">
    <source>
        <dbReference type="ARBA" id="ARBA00022490"/>
    </source>
</evidence>
<dbReference type="PROSITE" id="PS50890">
    <property type="entry name" value="PUA"/>
    <property type="match status" value="1"/>
</dbReference>
<feature type="domain" description="RlmI-like PUA" evidence="7">
    <location>
        <begin position="8"/>
        <end position="74"/>
    </location>
</feature>
<evidence type="ECO:0000256" key="1">
    <source>
        <dbReference type="ARBA" id="ARBA00004496"/>
    </source>
</evidence>